<evidence type="ECO:0000313" key="2">
    <source>
        <dbReference type="EMBL" id="RWX46559.1"/>
    </source>
</evidence>
<dbReference type="Pfam" id="PF19659">
    <property type="entry name" value="DUF6162"/>
    <property type="match status" value="1"/>
</dbReference>
<keyword evidence="1" id="KW-0812">Transmembrane</keyword>
<dbReference type="Proteomes" id="UP000287853">
    <property type="component" value="Unassembled WGS sequence"/>
</dbReference>
<name>A0A3S3QSQ4_9BACT</name>
<reference evidence="2 3" key="1">
    <citation type="submission" date="2017-01" db="EMBL/GenBank/DDBJ databases">
        <title>The cable genome- insights into the physiology and evolution of filamentous bacteria capable of sulfide oxidation via long distance electron transfer.</title>
        <authorList>
            <person name="Schreiber L."/>
            <person name="Bjerg J.T."/>
            <person name="Boggild A."/>
            <person name="Van De Vossenberg J."/>
            <person name="Meysman F."/>
            <person name="Nielsen L.P."/>
            <person name="Schramm A."/>
            <person name="Kjeldsen K.U."/>
        </authorList>
    </citation>
    <scope>NUCLEOTIDE SEQUENCE [LARGE SCALE GENOMIC DNA]</scope>
    <source>
        <strain evidence="2">MCF</strain>
    </source>
</reference>
<sequence length="220" mass="24464">MRNANAQGYKEVIVAPLAAGREVLGLAVVLCCLFLLVGLRHVQVAPQEDLTAKKSYQIKDIRLKNQAPLLYRSLVGAVDSITWTYEAAGNWPDISELKIESLPPFVGDFLPTGLRGFSWEMHQGETWVDYYGFNKEAAQEEKQGADPLENSFILRIIDLQAGQYPYPYVQGAQEDRFTAQIWINPHIVDYSEGSLAERGWKWVVSGNAAVNGKVTESSGS</sequence>
<evidence type="ECO:0000313" key="3">
    <source>
        <dbReference type="Proteomes" id="UP000287853"/>
    </source>
</evidence>
<dbReference type="EMBL" id="MTKO01000060">
    <property type="protein sequence ID" value="RWX46559.1"/>
    <property type="molecule type" value="Genomic_DNA"/>
</dbReference>
<feature type="transmembrane region" description="Helical" evidence="1">
    <location>
        <begin position="12"/>
        <end position="37"/>
    </location>
</feature>
<protein>
    <submittedName>
        <fullName evidence="2">Uncharacterized protein</fullName>
    </submittedName>
</protein>
<proteinExistence type="predicted"/>
<keyword evidence="3" id="KW-1185">Reference proteome</keyword>
<dbReference type="InterPro" id="IPR046160">
    <property type="entry name" value="DUF6162"/>
</dbReference>
<accession>A0A3S3QSQ4</accession>
<organism evidence="2 3">
    <name type="scientific">Candidatus Electrothrix aarhusensis</name>
    <dbReference type="NCBI Taxonomy" id="1859131"/>
    <lineage>
        <taxon>Bacteria</taxon>
        <taxon>Pseudomonadati</taxon>
        <taxon>Thermodesulfobacteriota</taxon>
        <taxon>Desulfobulbia</taxon>
        <taxon>Desulfobulbales</taxon>
        <taxon>Desulfobulbaceae</taxon>
        <taxon>Candidatus Electrothrix</taxon>
    </lineage>
</organism>
<evidence type="ECO:0000256" key="1">
    <source>
        <dbReference type="SAM" id="Phobius"/>
    </source>
</evidence>
<keyword evidence="1" id="KW-1133">Transmembrane helix</keyword>
<comment type="caution">
    <text evidence="2">The sequence shown here is derived from an EMBL/GenBank/DDBJ whole genome shotgun (WGS) entry which is preliminary data.</text>
</comment>
<keyword evidence="1" id="KW-0472">Membrane</keyword>
<dbReference type="AlphaFoldDB" id="A0A3S3QSQ4"/>
<gene>
    <name evidence="2" type="ORF">H206_00295</name>
</gene>